<dbReference type="SUPFAM" id="SSF53328">
    <property type="entry name" value="Formyltransferase"/>
    <property type="match status" value="1"/>
</dbReference>
<comment type="caution">
    <text evidence="6">The sequence shown here is derived from an EMBL/GenBank/DDBJ whole genome shotgun (WGS) entry which is preliminary data.</text>
</comment>
<dbReference type="GO" id="GO:0008864">
    <property type="term" value="F:formyltetrahydrofolate deformylase activity"/>
    <property type="evidence" value="ECO:0007669"/>
    <property type="project" value="UniProtKB-UniRule"/>
</dbReference>
<gene>
    <name evidence="3" type="primary">purU</name>
    <name evidence="6" type="ORF">FHS92_001190</name>
</gene>
<evidence type="ECO:0000256" key="1">
    <source>
        <dbReference type="ARBA" id="ARBA00022563"/>
    </source>
</evidence>
<dbReference type="InterPro" id="IPR045865">
    <property type="entry name" value="ACT-like_dom_sf"/>
</dbReference>
<dbReference type="PIRSF" id="PIRSF036480">
    <property type="entry name" value="FormyFH4_hydr"/>
    <property type="match status" value="1"/>
</dbReference>
<dbReference type="NCBIfam" id="TIGR00655">
    <property type="entry name" value="PurU"/>
    <property type="match status" value="1"/>
</dbReference>
<dbReference type="GO" id="GO:0006730">
    <property type="term" value="P:one-carbon metabolic process"/>
    <property type="evidence" value="ECO:0007669"/>
    <property type="project" value="UniProtKB-KW"/>
</dbReference>
<dbReference type="GO" id="GO:0006189">
    <property type="term" value="P:'de novo' IMP biosynthetic process"/>
    <property type="evidence" value="ECO:0007669"/>
    <property type="project" value="UniProtKB-UniRule"/>
</dbReference>
<dbReference type="InterPro" id="IPR004810">
    <property type="entry name" value="PurU"/>
</dbReference>
<dbReference type="SUPFAM" id="SSF55021">
    <property type="entry name" value="ACT-like"/>
    <property type="match status" value="1"/>
</dbReference>
<dbReference type="EMBL" id="JACIJP010000001">
    <property type="protein sequence ID" value="MBB6123483.1"/>
    <property type="molecule type" value="Genomic_DNA"/>
</dbReference>
<reference evidence="6 7" key="1">
    <citation type="submission" date="2020-08" db="EMBL/GenBank/DDBJ databases">
        <title>Genomic Encyclopedia of Type Strains, Phase IV (KMG-IV): sequencing the most valuable type-strain genomes for metagenomic binning, comparative biology and taxonomic classification.</title>
        <authorList>
            <person name="Goeker M."/>
        </authorList>
    </citation>
    <scope>NUCLEOTIDE SEQUENCE [LARGE SCALE GENOMIC DNA]</scope>
    <source>
        <strain evidence="6 7">DSM 102255</strain>
    </source>
</reference>
<evidence type="ECO:0000259" key="5">
    <source>
        <dbReference type="Pfam" id="PF00551"/>
    </source>
</evidence>
<sequence length="289" mass="31926">MGDADARYILLFTACDRVGIVSAVSSFLADHDGFILDSQQYADLESGNFFMRVEFKGVGERFPASRDALSVAFAPVAERFAMEWLLVDAAERLKIMIAVSKGSHCLNDLLHRWSTGGLAVEIAGVVSNHENCRALTEWHGVPFHYLPVSGETRAAQEQDILALMKQTGAEQLVLARYMQVLSGEMVDALDGRCINIHHSFLPSFKGAGPYHRAHARGVKLIGATAHFVTGDLDEGPIIEQAVERIDHRASAEDMIRIGRDIEAQVLSRAVRWVAERRVLRNGLRTVVFS</sequence>
<comment type="pathway">
    <text evidence="3">Purine metabolism; IMP biosynthesis via de novo pathway; formate from 10-formyl-5,6,7,8-tetrahydrofolate: step 1/1.</text>
</comment>
<keyword evidence="3" id="KW-0658">Purine biosynthesis</keyword>
<feature type="domain" description="Formyl transferase N-terminal" evidence="5">
    <location>
        <begin position="94"/>
        <end position="270"/>
    </location>
</feature>
<proteinExistence type="inferred from homology"/>
<comment type="similarity">
    <text evidence="3">Belongs to the PurU family.</text>
</comment>
<dbReference type="EC" id="3.5.1.10" evidence="3 4"/>
<dbReference type="InterPro" id="IPR041729">
    <property type="entry name" value="Formyl-FH4-Hydrolase_C"/>
</dbReference>
<dbReference type="PRINTS" id="PR01575">
    <property type="entry name" value="FFH4HYDRLASE"/>
</dbReference>
<keyword evidence="1 3" id="KW-0554">One-carbon metabolism</keyword>
<dbReference type="UniPathway" id="UPA00074">
    <property type="reaction ID" value="UER00170"/>
</dbReference>
<evidence type="ECO:0000256" key="3">
    <source>
        <dbReference type="HAMAP-Rule" id="MF_01927"/>
    </source>
</evidence>
<keyword evidence="2 3" id="KW-0378">Hydrolase</keyword>
<dbReference type="PANTHER" id="PTHR42706">
    <property type="entry name" value="FORMYLTETRAHYDROFOLATE DEFORMYLASE"/>
    <property type="match status" value="1"/>
</dbReference>
<organism evidence="6 7">
    <name type="scientific">Sphingobium subterraneum</name>
    <dbReference type="NCBI Taxonomy" id="627688"/>
    <lineage>
        <taxon>Bacteria</taxon>
        <taxon>Pseudomonadati</taxon>
        <taxon>Pseudomonadota</taxon>
        <taxon>Alphaproteobacteria</taxon>
        <taxon>Sphingomonadales</taxon>
        <taxon>Sphingomonadaceae</taxon>
        <taxon>Sphingobium</taxon>
    </lineage>
</organism>
<dbReference type="RefSeq" id="WP_184078421.1">
    <property type="nucleotide sequence ID" value="NZ_JACIJP010000001.1"/>
</dbReference>
<dbReference type="PANTHER" id="PTHR42706:SF1">
    <property type="entry name" value="FORMYLTETRAHYDROFOLATE DEFORMYLASE 2, MITOCHONDRIAL"/>
    <property type="match status" value="1"/>
</dbReference>
<evidence type="ECO:0000313" key="7">
    <source>
        <dbReference type="Proteomes" id="UP000552700"/>
    </source>
</evidence>
<evidence type="ECO:0000313" key="6">
    <source>
        <dbReference type="EMBL" id="MBB6123483.1"/>
    </source>
</evidence>
<dbReference type="CDD" id="cd04875">
    <property type="entry name" value="ACT_F4HF-DF"/>
    <property type="match status" value="1"/>
</dbReference>
<dbReference type="CDD" id="cd08648">
    <property type="entry name" value="FMT_core_Formyl-FH4-Hydrolase_C"/>
    <property type="match status" value="1"/>
</dbReference>
<comment type="function">
    <text evidence="3">Catalyzes the hydrolysis of 10-formyltetrahydrofolate (formyl-FH4) to formate and tetrahydrofolate (FH4).</text>
</comment>
<feature type="active site" evidence="3">
    <location>
        <position position="233"/>
    </location>
</feature>
<dbReference type="InterPro" id="IPR002376">
    <property type="entry name" value="Formyl_transf_N"/>
</dbReference>
<comment type="catalytic activity">
    <reaction evidence="3">
        <text>(6R)-10-formyltetrahydrofolate + H2O = (6S)-5,6,7,8-tetrahydrofolate + formate + H(+)</text>
        <dbReference type="Rhea" id="RHEA:19833"/>
        <dbReference type="ChEBI" id="CHEBI:15377"/>
        <dbReference type="ChEBI" id="CHEBI:15378"/>
        <dbReference type="ChEBI" id="CHEBI:15740"/>
        <dbReference type="ChEBI" id="CHEBI:57453"/>
        <dbReference type="ChEBI" id="CHEBI:195366"/>
        <dbReference type="EC" id="3.5.1.10"/>
    </reaction>
</comment>
<dbReference type="AlphaFoldDB" id="A0A841IXU2"/>
<dbReference type="InterPro" id="IPR036477">
    <property type="entry name" value="Formyl_transf_N_sf"/>
</dbReference>
<dbReference type="Pfam" id="PF00551">
    <property type="entry name" value="Formyl_trans_N"/>
    <property type="match status" value="1"/>
</dbReference>
<name>A0A841IXU2_9SPHN</name>
<dbReference type="InterPro" id="IPR044074">
    <property type="entry name" value="PurU_ACT"/>
</dbReference>
<dbReference type="NCBIfam" id="NF004684">
    <property type="entry name" value="PRK06027.1"/>
    <property type="match status" value="1"/>
</dbReference>
<dbReference type="Gene3D" id="3.40.50.170">
    <property type="entry name" value="Formyl transferase, N-terminal domain"/>
    <property type="match status" value="1"/>
</dbReference>
<keyword evidence="7" id="KW-1185">Reference proteome</keyword>
<protein>
    <recommendedName>
        <fullName evidence="3 4">Formyltetrahydrofolate deformylase</fullName>
        <ecNumber evidence="3 4">3.5.1.10</ecNumber>
    </recommendedName>
    <alternativeName>
        <fullName evidence="3">Formyl-FH(4) hydrolase</fullName>
    </alternativeName>
</protein>
<dbReference type="Proteomes" id="UP000552700">
    <property type="component" value="Unassembled WGS sequence"/>
</dbReference>
<evidence type="ECO:0000256" key="4">
    <source>
        <dbReference type="NCBIfam" id="TIGR00655"/>
    </source>
</evidence>
<accession>A0A841IXU2</accession>
<dbReference type="HAMAP" id="MF_01927">
    <property type="entry name" value="PurU"/>
    <property type="match status" value="1"/>
</dbReference>
<evidence type="ECO:0000256" key="2">
    <source>
        <dbReference type="ARBA" id="ARBA00022801"/>
    </source>
</evidence>
<dbReference type="Gene3D" id="3.30.70.260">
    <property type="match status" value="1"/>
</dbReference>